<evidence type="ECO:0000313" key="1">
    <source>
        <dbReference type="EMBL" id="GGM36700.1"/>
    </source>
</evidence>
<proteinExistence type="predicted"/>
<dbReference type="OrthoDB" id="2084556at2"/>
<dbReference type="Pfam" id="PF10955">
    <property type="entry name" value="Fin"/>
    <property type="match status" value="1"/>
</dbReference>
<reference evidence="1" key="1">
    <citation type="journal article" date="2014" name="Int. J. Syst. Evol. Microbiol.">
        <title>Complete genome sequence of Corynebacterium casei LMG S-19264T (=DSM 44701T), isolated from a smear-ripened cheese.</title>
        <authorList>
            <consortium name="US DOE Joint Genome Institute (JGI-PGF)"/>
            <person name="Walter F."/>
            <person name="Albersmeier A."/>
            <person name="Kalinowski J."/>
            <person name="Ruckert C."/>
        </authorList>
    </citation>
    <scope>NUCLEOTIDE SEQUENCE</scope>
    <source>
        <strain evidence="1">CGMCC 1.6333</strain>
    </source>
</reference>
<accession>A0A917WWW1</accession>
<dbReference type="EMBL" id="BMLG01000014">
    <property type="protein sequence ID" value="GGM36700.1"/>
    <property type="molecule type" value="Genomic_DNA"/>
</dbReference>
<dbReference type="InterPro" id="IPR020115">
    <property type="entry name" value="Fin"/>
</dbReference>
<sequence length="76" mass="8833">MAIKYKCHHCNHILGTLDHQYVETNALGLQHLSVEDRKEMIQYLSNGDIEIKTICEDCQDTLEQNPDYHALDSFIQ</sequence>
<dbReference type="Proteomes" id="UP000618460">
    <property type="component" value="Unassembled WGS sequence"/>
</dbReference>
<comment type="caution">
    <text evidence="1">The sequence shown here is derived from an EMBL/GenBank/DDBJ whole genome shotgun (WGS) entry which is preliminary data.</text>
</comment>
<dbReference type="RefSeq" id="WP_117156744.1">
    <property type="nucleotide sequence ID" value="NZ_BMLG01000014.1"/>
</dbReference>
<name>A0A917WWW1_9BACI</name>
<evidence type="ECO:0000313" key="2">
    <source>
        <dbReference type="Proteomes" id="UP000618460"/>
    </source>
</evidence>
<dbReference type="AlphaFoldDB" id="A0A917WWW1"/>
<reference evidence="1" key="2">
    <citation type="submission" date="2020-09" db="EMBL/GenBank/DDBJ databases">
        <authorList>
            <person name="Sun Q."/>
            <person name="Zhou Y."/>
        </authorList>
    </citation>
    <scope>NUCLEOTIDE SEQUENCE</scope>
    <source>
        <strain evidence="1">CGMCC 1.6333</strain>
    </source>
</reference>
<organism evidence="1 2">
    <name type="scientific">Paraliobacillus quinghaiensis</name>
    <dbReference type="NCBI Taxonomy" id="470815"/>
    <lineage>
        <taxon>Bacteria</taxon>
        <taxon>Bacillati</taxon>
        <taxon>Bacillota</taxon>
        <taxon>Bacilli</taxon>
        <taxon>Bacillales</taxon>
        <taxon>Bacillaceae</taxon>
        <taxon>Paraliobacillus</taxon>
    </lineage>
</organism>
<gene>
    <name evidence="1" type="primary">fin</name>
    <name evidence="1" type="ORF">GCM10011351_23520</name>
</gene>
<keyword evidence="2" id="KW-1185">Reference proteome</keyword>
<dbReference type="GO" id="GO:0010468">
    <property type="term" value="P:regulation of gene expression"/>
    <property type="evidence" value="ECO:0007669"/>
    <property type="project" value="InterPro"/>
</dbReference>
<protein>
    <submittedName>
        <fullName evidence="1">Anti-sigma-F factor Fin</fullName>
    </submittedName>
</protein>